<dbReference type="Pfam" id="PF19040">
    <property type="entry name" value="SGNH"/>
    <property type="match status" value="1"/>
</dbReference>
<feature type="transmembrane region" description="Helical" evidence="1">
    <location>
        <begin position="343"/>
        <end position="364"/>
    </location>
</feature>
<feature type="domain" description="Acyltransferase 3" evidence="2">
    <location>
        <begin position="8"/>
        <end position="328"/>
    </location>
</feature>
<accession>A0A5C6M425</accession>
<keyword evidence="1" id="KW-0812">Transmembrane</keyword>
<evidence type="ECO:0000259" key="3">
    <source>
        <dbReference type="Pfam" id="PF19040"/>
    </source>
</evidence>
<dbReference type="EMBL" id="SRHE01000251">
    <property type="protein sequence ID" value="TWW09520.1"/>
    <property type="molecule type" value="Genomic_DNA"/>
</dbReference>
<keyword evidence="4" id="KW-0012">Acyltransferase</keyword>
<gene>
    <name evidence="4" type="ORF">E3A20_13510</name>
</gene>
<dbReference type="SUPFAM" id="SSF52266">
    <property type="entry name" value="SGNH hydrolase"/>
    <property type="match status" value="1"/>
</dbReference>
<organism evidence="4 5">
    <name type="scientific">Planctomyces bekefii</name>
    <dbReference type="NCBI Taxonomy" id="1653850"/>
    <lineage>
        <taxon>Bacteria</taxon>
        <taxon>Pseudomonadati</taxon>
        <taxon>Planctomycetota</taxon>
        <taxon>Planctomycetia</taxon>
        <taxon>Planctomycetales</taxon>
        <taxon>Planctomycetaceae</taxon>
        <taxon>Planctomyces</taxon>
    </lineage>
</organism>
<feature type="transmembrane region" description="Helical" evidence="1">
    <location>
        <begin position="170"/>
        <end position="186"/>
    </location>
</feature>
<evidence type="ECO:0000256" key="1">
    <source>
        <dbReference type="SAM" id="Phobius"/>
    </source>
</evidence>
<dbReference type="InterPro" id="IPR050879">
    <property type="entry name" value="Acyltransferase_3"/>
</dbReference>
<protein>
    <submittedName>
        <fullName evidence="4">Acyltransferase</fullName>
    </submittedName>
</protein>
<dbReference type="GO" id="GO:0016020">
    <property type="term" value="C:membrane"/>
    <property type="evidence" value="ECO:0007669"/>
    <property type="project" value="TreeGrafter"/>
</dbReference>
<keyword evidence="4" id="KW-0808">Transferase</keyword>
<proteinExistence type="predicted"/>
<feature type="transmembrane region" description="Helical" evidence="1">
    <location>
        <begin position="34"/>
        <end position="54"/>
    </location>
</feature>
<dbReference type="Pfam" id="PF01757">
    <property type="entry name" value="Acyl_transf_3"/>
    <property type="match status" value="1"/>
</dbReference>
<feature type="transmembrane region" description="Helical" evidence="1">
    <location>
        <begin position="311"/>
        <end position="331"/>
    </location>
</feature>
<evidence type="ECO:0000313" key="5">
    <source>
        <dbReference type="Proteomes" id="UP000321083"/>
    </source>
</evidence>
<sequence length="640" mass="71507">MVNNNYRPEIDGLRAVAITPVVLFHLFPEVLPNGFLGVDVFFVISGYLITGILLRDLQADAFSIFDFWGRRIRRLFPVLAFVVITTHIFAFFSLFGDEWISLSRQSLAALTSTANVFYWRIAGDYWGPTAESMPLLHTWSLAVEEQFYLLYPPALWFLHRKLGPTKTRRMIICATVGSFLLMAVMSRTHKAAAFYLLPTRAWELLIGCLLAFQHTGENRSTPTAFRLLPGLGVFLILGTLCMPIAVTDYRLAQTAAVITGTAILLHSTGKHSRSRIKWLESAPAVFLGKISYSWYMWHWPLIVLVPKLMSVSPALVLAATITAAAASWRFIENTTRFLPGLSFVITSTTLLSFACFSLATPYILNRPTVTYSIPKSPFEINIQPPYTARIEQYSGDWKTGLTVGSPNSDNDKSVMLIGDSHGVMYFPAVLAACRNHDFVLTSFAADGGTWPFFVADGTNPSDYYHAENSPGGWTPETRIQFDELRRDFMSRNTPRAVVICGRWSFYHSRLRNPGFMQYFRDLLKHIPESAKVVIIGQPPTLPFGASGLISGKLDIPPYRAIAEEPEELINRRSAHSAILELAEDDARIAFVPVDSVFETSRGLMFLDSGTILYRDDDHLNSVGSLKCTELISAALTGLPR</sequence>
<dbReference type="GO" id="GO:0009103">
    <property type="term" value="P:lipopolysaccharide biosynthetic process"/>
    <property type="evidence" value="ECO:0007669"/>
    <property type="project" value="TreeGrafter"/>
</dbReference>
<keyword evidence="1" id="KW-1133">Transmembrane helix</keyword>
<reference evidence="4 5" key="1">
    <citation type="submission" date="2019-08" db="EMBL/GenBank/DDBJ databases">
        <title>100 year-old enigma solved: identification of Planctomyces bekefii, the type genus and species of the phylum Planctomycetes.</title>
        <authorList>
            <person name="Svetlana D.N."/>
            <person name="Overmann J."/>
        </authorList>
    </citation>
    <scope>NUCLEOTIDE SEQUENCE [LARGE SCALE GENOMIC DNA]</scope>
    <source>
        <strain evidence="4">Phe10_nw2017</strain>
    </source>
</reference>
<keyword evidence="1" id="KW-0472">Membrane</keyword>
<dbReference type="PANTHER" id="PTHR23028">
    <property type="entry name" value="ACETYLTRANSFERASE"/>
    <property type="match status" value="1"/>
</dbReference>
<dbReference type="InterPro" id="IPR002656">
    <property type="entry name" value="Acyl_transf_3_dom"/>
</dbReference>
<feature type="transmembrane region" description="Helical" evidence="1">
    <location>
        <begin position="12"/>
        <end position="28"/>
    </location>
</feature>
<name>A0A5C6M425_9PLAN</name>
<evidence type="ECO:0000313" key="4">
    <source>
        <dbReference type="EMBL" id="TWW09520.1"/>
    </source>
</evidence>
<evidence type="ECO:0000259" key="2">
    <source>
        <dbReference type="Pfam" id="PF01757"/>
    </source>
</evidence>
<feature type="transmembrane region" description="Helical" evidence="1">
    <location>
        <begin position="224"/>
        <end position="245"/>
    </location>
</feature>
<feature type="transmembrane region" description="Helical" evidence="1">
    <location>
        <begin position="75"/>
        <end position="95"/>
    </location>
</feature>
<dbReference type="InterPro" id="IPR043968">
    <property type="entry name" value="SGNH"/>
</dbReference>
<dbReference type="GO" id="GO:0016747">
    <property type="term" value="F:acyltransferase activity, transferring groups other than amino-acyl groups"/>
    <property type="evidence" value="ECO:0007669"/>
    <property type="project" value="InterPro"/>
</dbReference>
<dbReference type="Proteomes" id="UP000321083">
    <property type="component" value="Unassembled WGS sequence"/>
</dbReference>
<feature type="domain" description="SGNH" evidence="3">
    <location>
        <begin position="405"/>
        <end position="631"/>
    </location>
</feature>
<reference evidence="4 5" key="2">
    <citation type="submission" date="2019-08" db="EMBL/GenBank/DDBJ databases">
        <authorList>
            <person name="Henke P."/>
        </authorList>
    </citation>
    <scope>NUCLEOTIDE SEQUENCE [LARGE SCALE GENOMIC DNA]</scope>
    <source>
        <strain evidence="4">Phe10_nw2017</strain>
    </source>
</reference>
<comment type="caution">
    <text evidence="4">The sequence shown here is derived from an EMBL/GenBank/DDBJ whole genome shotgun (WGS) entry which is preliminary data.</text>
</comment>
<dbReference type="AlphaFoldDB" id="A0A5C6M425"/>
<keyword evidence="5" id="KW-1185">Reference proteome</keyword>
<dbReference type="PANTHER" id="PTHR23028:SF53">
    <property type="entry name" value="ACYL_TRANSF_3 DOMAIN-CONTAINING PROTEIN"/>
    <property type="match status" value="1"/>
</dbReference>